<dbReference type="AlphaFoldDB" id="A0AAN8FNU2"/>
<evidence type="ECO:0000313" key="1">
    <source>
        <dbReference type="EMBL" id="KAK5977817.1"/>
    </source>
</evidence>
<accession>A0AAN8FNU2</accession>
<organism evidence="1 2">
    <name type="scientific">Trichostrongylus colubriformis</name>
    <name type="common">Black scour worm</name>
    <dbReference type="NCBI Taxonomy" id="6319"/>
    <lineage>
        <taxon>Eukaryota</taxon>
        <taxon>Metazoa</taxon>
        <taxon>Ecdysozoa</taxon>
        <taxon>Nematoda</taxon>
        <taxon>Chromadorea</taxon>
        <taxon>Rhabditida</taxon>
        <taxon>Rhabditina</taxon>
        <taxon>Rhabditomorpha</taxon>
        <taxon>Strongyloidea</taxon>
        <taxon>Trichostrongylidae</taxon>
        <taxon>Trichostrongylus</taxon>
    </lineage>
</organism>
<proteinExistence type="predicted"/>
<keyword evidence="2" id="KW-1185">Reference proteome</keyword>
<sequence>MSSYFENKILSHKDIMNRLTRTTPELSQSFLSRKSGPVTDRNPHEAIVNTNTAFNATLCCCLYGLKHHCLKSHGDPRNH</sequence>
<protein>
    <submittedName>
        <fullName evidence="1">Uncharacterized protein</fullName>
    </submittedName>
</protein>
<dbReference type="Proteomes" id="UP001331761">
    <property type="component" value="Unassembled WGS sequence"/>
</dbReference>
<evidence type="ECO:0000313" key="2">
    <source>
        <dbReference type="Proteomes" id="UP001331761"/>
    </source>
</evidence>
<gene>
    <name evidence="1" type="ORF">GCK32_015698</name>
</gene>
<reference evidence="1 2" key="1">
    <citation type="submission" date="2019-10" db="EMBL/GenBank/DDBJ databases">
        <title>Assembly and Annotation for the nematode Trichostrongylus colubriformis.</title>
        <authorList>
            <person name="Martin J."/>
        </authorList>
    </citation>
    <scope>NUCLEOTIDE SEQUENCE [LARGE SCALE GENOMIC DNA]</scope>
    <source>
        <strain evidence="1">G859</strain>
        <tissue evidence="1">Whole worm</tissue>
    </source>
</reference>
<dbReference type="EMBL" id="WIXE01010141">
    <property type="protein sequence ID" value="KAK5977817.1"/>
    <property type="molecule type" value="Genomic_DNA"/>
</dbReference>
<comment type="caution">
    <text evidence="1">The sequence shown here is derived from an EMBL/GenBank/DDBJ whole genome shotgun (WGS) entry which is preliminary data.</text>
</comment>
<name>A0AAN8FNU2_TRICO</name>